<organism evidence="6 7">
    <name type="scientific">Dactylonectria macrodidyma</name>
    <dbReference type="NCBI Taxonomy" id="307937"/>
    <lineage>
        <taxon>Eukaryota</taxon>
        <taxon>Fungi</taxon>
        <taxon>Dikarya</taxon>
        <taxon>Ascomycota</taxon>
        <taxon>Pezizomycotina</taxon>
        <taxon>Sordariomycetes</taxon>
        <taxon>Hypocreomycetidae</taxon>
        <taxon>Hypocreales</taxon>
        <taxon>Nectriaceae</taxon>
        <taxon>Dactylonectria</taxon>
    </lineage>
</organism>
<evidence type="ECO:0000256" key="1">
    <source>
        <dbReference type="ARBA" id="ARBA00004141"/>
    </source>
</evidence>
<gene>
    <name evidence="6" type="ORF">EDB81DRAFT_636705</name>
</gene>
<keyword evidence="4" id="KW-1133">Transmembrane helix</keyword>
<dbReference type="SUPFAM" id="SSF53720">
    <property type="entry name" value="ALDH-like"/>
    <property type="match status" value="1"/>
</dbReference>
<dbReference type="GO" id="GO:0022857">
    <property type="term" value="F:transmembrane transporter activity"/>
    <property type="evidence" value="ECO:0007669"/>
    <property type="project" value="InterPro"/>
</dbReference>
<feature type="transmembrane region" description="Helical" evidence="4">
    <location>
        <begin position="326"/>
        <end position="344"/>
    </location>
</feature>
<dbReference type="Pfam" id="PF07690">
    <property type="entry name" value="MFS_1"/>
    <property type="match status" value="1"/>
</dbReference>
<dbReference type="EMBL" id="JAGMUV010000002">
    <property type="protein sequence ID" value="KAH7169932.1"/>
    <property type="molecule type" value="Genomic_DNA"/>
</dbReference>
<feature type="transmembrane region" description="Helical" evidence="4">
    <location>
        <begin position="486"/>
        <end position="506"/>
    </location>
</feature>
<protein>
    <submittedName>
        <fullName evidence="6">Aldehyde dehydrogenase</fullName>
    </submittedName>
</protein>
<dbReference type="PANTHER" id="PTHR43353">
    <property type="entry name" value="SUCCINATE-SEMIALDEHYDE DEHYDROGENASE, MITOCHONDRIAL"/>
    <property type="match status" value="1"/>
</dbReference>
<keyword evidence="4" id="KW-0812">Transmembrane</keyword>
<evidence type="ECO:0000256" key="2">
    <source>
        <dbReference type="ARBA" id="ARBA00023002"/>
    </source>
</evidence>
<feature type="transmembrane region" description="Helical" evidence="4">
    <location>
        <begin position="206"/>
        <end position="225"/>
    </location>
</feature>
<sequence length="1006" mass="108909">MADARILFNTENVVVDASSKSHHHLGLWPPASSDPKDPLRLPRWFKIVALLSVAFFNFVANFAGAGLSVAEVILEMQFQKSAKDINSLMTFNFLLLGVGNMVWVPFSVKYGKRPVLLISMGLLFGILIWTAKAKTYNELLVARCLSGFMSAAGESIVPGVVSDMFYLHERGVMMSIYVILISCGSAVGPLIAGFMVESTPGTWRDFTWLCAAIAGFDFVAIFLFFPETSFVRPPLPDSPALSSNQDDTSVAKEEIDGASNVAGHTEHLESDNGPVGVSWTKIWTSFIHYNPVVSLPRAFVIPFLFLGCIPVLWATLVYGAALASQVILIFAFPSLLLAPPYLFANSSVGLMQVAAIIGFVIACYGGGYICDVITARLIVRNRGVFVPEQRLISLAPGCMIAPIGCIIVAIACDRSLSWVAIAFGFGMVSFGTVYAPNVAMTYLLDSYPVFAQEILVAINVTKNLVAFLFLYVAVDWINSQGWIQVYMIMFAVVTLSMLLALPIYLFGRRARGAYSSILAVVSFTSPHARHFPTFLSHTGSRPDGMSPSKDETVVDAVTTNVQDQPKKATKNTVIPLLIDGIPVLKESTARIHTVSPTNFFHGADVSDCVKAAESSNKAFLQWSQSSPLERRRLLLKLSQLLLQRQDEAISIMRSEIHCSEQWASINVADSAALIEEAASLITSNATSGAIPHTSHKGSYGLVFNRPLGVVLGIAPWNGPLILGFRAVVAPIATGNTAILKGSELSPVTHHFIAQLFVDAGFPPGVVNFILHRPEDAAEVVETLINHPAIRKINFTGSTGVGRIIAQMAGKALKPGGQICMSTDLVIVSRDVVEDFRAELRQALRKQFGTSYKVISSKSAARSHSLFADAAAKGSNVLSSESHENHLNTQTVPICLIEDVQPSMEFFSVESFGPMLGIATVSSEDEAIEMANASEYGLSAAIWTRDHYRALELAQRLDVGAVHINASTVHDEATLPHGGNKSSGFGRFGAEWGLQEFLQTQTVILNP</sequence>
<dbReference type="InterPro" id="IPR015590">
    <property type="entry name" value="Aldehyde_DH_dom"/>
</dbReference>
<dbReference type="AlphaFoldDB" id="A0A9P9FN07"/>
<feature type="transmembrane region" description="Helical" evidence="4">
    <location>
        <begin position="391"/>
        <end position="411"/>
    </location>
</feature>
<keyword evidence="7" id="KW-1185">Reference proteome</keyword>
<dbReference type="InterPro" id="IPR036259">
    <property type="entry name" value="MFS_trans_sf"/>
</dbReference>
<accession>A0A9P9FN07</accession>
<keyword evidence="2" id="KW-0560">Oxidoreductase</keyword>
<feature type="transmembrane region" description="Helical" evidence="4">
    <location>
        <begin position="85"/>
        <end position="103"/>
    </location>
</feature>
<dbReference type="InterPro" id="IPR011701">
    <property type="entry name" value="MFS"/>
</dbReference>
<keyword evidence="4" id="KW-0472">Membrane</keyword>
<dbReference type="PANTHER" id="PTHR43353:SF6">
    <property type="entry name" value="CYTOPLASMIC ALDEHYDE DEHYDROGENASE (EUROFUNG)"/>
    <property type="match status" value="1"/>
</dbReference>
<evidence type="ECO:0000259" key="5">
    <source>
        <dbReference type="PROSITE" id="PS50850"/>
    </source>
</evidence>
<dbReference type="Gene3D" id="3.40.605.10">
    <property type="entry name" value="Aldehyde Dehydrogenase, Chain A, domain 1"/>
    <property type="match status" value="2"/>
</dbReference>
<dbReference type="PROSITE" id="PS50850">
    <property type="entry name" value="MFS"/>
    <property type="match status" value="1"/>
</dbReference>
<proteinExistence type="predicted"/>
<evidence type="ECO:0000256" key="3">
    <source>
        <dbReference type="ARBA" id="ARBA00023180"/>
    </source>
</evidence>
<dbReference type="InterPro" id="IPR016161">
    <property type="entry name" value="Ald_DH/histidinol_DH"/>
</dbReference>
<dbReference type="GO" id="GO:0004777">
    <property type="term" value="F:succinate-semialdehyde dehydrogenase (NAD+) activity"/>
    <property type="evidence" value="ECO:0007669"/>
    <property type="project" value="TreeGrafter"/>
</dbReference>
<dbReference type="InterPro" id="IPR020846">
    <property type="entry name" value="MFS_dom"/>
</dbReference>
<feature type="transmembrane region" description="Helical" evidence="4">
    <location>
        <begin position="417"/>
        <end position="442"/>
    </location>
</feature>
<dbReference type="OrthoDB" id="310895at2759"/>
<evidence type="ECO:0000256" key="4">
    <source>
        <dbReference type="SAM" id="Phobius"/>
    </source>
</evidence>
<dbReference type="Gene3D" id="1.20.1250.20">
    <property type="entry name" value="MFS general substrate transporter like domains"/>
    <property type="match status" value="1"/>
</dbReference>
<feature type="transmembrane region" description="Helical" evidence="4">
    <location>
        <begin position="454"/>
        <end position="474"/>
    </location>
</feature>
<dbReference type="SUPFAM" id="SSF103473">
    <property type="entry name" value="MFS general substrate transporter"/>
    <property type="match status" value="1"/>
</dbReference>
<dbReference type="InterPro" id="IPR016162">
    <property type="entry name" value="Ald_DH_N"/>
</dbReference>
<feature type="transmembrane region" description="Helical" evidence="4">
    <location>
        <begin position="173"/>
        <end position="194"/>
    </location>
</feature>
<evidence type="ECO:0000313" key="6">
    <source>
        <dbReference type="EMBL" id="KAH7169932.1"/>
    </source>
</evidence>
<keyword evidence="3" id="KW-0325">Glycoprotein</keyword>
<feature type="transmembrane region" description="Helical" evidence="4">
    <location>
        <begin position="115"/>
        <end position="133"/>
    </location>
</feature>
<dbReference type="InterPro" id="IPR016163">
    <property type="entry name" value="Ald_DH_C"/>
</dbReference>
<feature type="transmembrane region" description="Helical" evidence="4">
    <location>
        <begin position="299"/>
        <end position="319"/>
    </location>
</feature>
<feature type="domain" description="Major facilitator superfamily (MFS) profile" evidence="5">
    <location>
        <begin position="49"/>
        <end position="511"/>
    </location>
</feature>
<feature type="transmembrane region" description="Helical" evidence="4">
    <location>
        <begin position="47"/>
        <end position="73"/>
    </location>
</feature>
<name>A0A9P9FN07_9HYPO</name>
<comment type="subcellular location">
    <subcellularLocation>
        <location evidence="1">Membrane</location>
        <topology evidence="1">Multi-pass membrane protein</topology>
    </subcellularLocation>
</comment>
<dbReference type="InterPro" id="IPR050740">
    <property type="entry name" value="Aldehyde_DH_Superfamily"/>
</dbReference>
<dbReference type="Pfam" id="PF00171">
    <property type="entry name" value="Aldedh"/>
    <property type="match status" value="2"/>
</dbReference>
<dbReference type="Gene3D" id="3.40.309.10">
    <property type="entry name" value="Aldehyde Dehydrogenase, Chain A, domain 2"/>
    <property type="match status" value="1"/>
</dbReference>
<dbReference type="GO" id="GO:0016020">
    <property type="term" value="C:membrane"/>
    <property type="evidence" value="ECO:0007669"/>
    <property type="project" value="UniProtKB-SubCell"/>
</dbReference>
<evidence type="ECO:0000313" key="7">
    <source>
        <dbReference type="Proteomes" id="UP000738349"/>
    </source>
</evidence>
<dbReference type="GO" id="GO:0009450">
    <property type="term" value="P:gamma-aminobutyric acid catabolic process"/>
    <property type="evidence" value="ECO:0007669"/>
    <property type="project" value="TreeGrafter"/>
</dbReference>
<comment type="caution">
    <text evidence="6">The sequence shown here is derived from an EMBL/GenBank/DDBJ whole genome shotgun (WGS) entry which is preliminary data.</text>
</comment>
<reference evidence="6" key="1">
    <citation type="journal article" date="2021" name="Nat. Commun.">
        <title>Genetic determinants of endophytism in the Arabidopsis root mycobiome.</title>
        <authorList>
            <person name="Mesny F."/>
            <person name="Miyauchi S."/>
            <person name="Thiergart T."/>
            <person name="Pickel B."/>
            <person name="Atanasova L."/>
            <person name="Karlsson M."/>
            <person name="Huettel B."/>
            <person name="Barry K.W."/>
            <person name="Haridas S."/>
            <person name="Chen C."/>
            <person name="Bauer D."/>
            <person name="Andreopoulos W."/>
            <person name="Pangilinan J."/>
            <person name="LaButti K."/>
            <person name="Riley R."/>
            <person name="Lipzen A."/>
            <person name="Clum A."/>
            <person name="Drula E."/>
            <person name="Henrissat B."/>
            <person name="Kohler A."/>
            <person name="Grigoriev I.V."/>
            <person name="Martin F.M."/>
            <person name="Hacquard S."/>
        </authorList>
    </citation>
    <scope>NUCLEOTIDE SEQUENCE</scope>
    <source>
        <strain evidence="6">MPI-CAGE-AT-0147</strain>
    </source>
</reference>
<feature type="transmembrane region" description="Helical" evidence="4">
    <location>
        <begin position="350"/>
        <end position="379"/>
    </location>
</feature>
<dbReference type="Proteomes" id="UP000738349">
    <property type="component" value="Unassembled WGS sequence"/>
</dbReference>